<protein>
    <submittedName>
        <fullName evidence="1">Uncharacterized protein</fullName>
    </submittedName>
</protein>
<name>H5X799_9PSEU</name>
<dbReference type="STRING" id="882083.SacmaDRAFT_0763"/>
<gene>
    <name evidence="1" type="ORF">SacmaDRAFT_0763</name>
</gene>
<evidence type="ECO:0000313" key="1">
    <source>
        <dbReference type="EMBL" id="EHR49059.1"/>
    </source>
</evidence>
<dbReference type="AlphaFoldDB" id="H5X799"/>
<sequence>MLTHRASEAHALHPVVLGDDGSVPLSEPALRRAAFGDAPAITDRALAAATTPRSQWLAAVLLGARGRYAAAAALVRPL</sequence>
<accession>H5X799</accession>
<reference evidence="1 2" key="1">
    <citation type="journal article" date="2012" name="Stand. Genomic Sci.">
        <title>Genome sequence of the ocean sediment bacterium Saccharomonospora marina type strain (XMU15(T)).</title>
        <authorList>
            <person name="Klenk H.P."/>
            <person name="Lu M."/>
            <person name="Lucas S."/>
            <person name="Lapidus A."/>
            <person name="Copeland A."/>
            <person name="Pitluck S."/>
            <person name="Goodwin L.A."/>
            <person name="Han C."/>
            <person name="Tapia R."/>
            <person name="Brambilla E.M."/>
            <person name="Potter G."/>
            <person name="Land M."/>
            <person name="Ivanova N."/>
            <person name="Rohde M."/>
            <person name="Goker M."/>
            <person name="Detter J.C."/>
            <person name="Li W.J."/>
            <person name="Kyrpides N.C."/>
            <person name="Woyke T."/>
        </authorList>
    </citation>
    <scope>NUCLEOTIDE SEQUENCE [LARGE SCALE GENOMIC DNA]</scope>
    <source>
        <strain evidence="1 2">XMU15</strain>
    </source>
</reference>
<keyword evidence="2" id="KW-1185">Reference proteome</keyword>
<dbReference type="EMBL" id="CM001439">
    <property type="protein sequence ID" value="EHR49059.1"/>
    <property type="molecule type" value="Genomic_DNA"/>
</dbReference>
<feature type="non-terminal residue" evidence="1">
    <location>
        <position position="78"/>
    </location>
</feature>
<organism evidence="1 2">
    <name type="scientific">Saccharomonospora marina XMU15</name>
    <dbReference type="NCBI Taxonomy" id="882083"/>
    <lineage>
        <taxon>Bacteria</taxon>
        <taxon>Bacillati</taxon>
        <taxon>Actinomycetota</taxon>
        <taxon>Actinomycetes</taxon>
        <taxon>Pseudonocardiales</taxon>
        <taxon>Pseudonocardiaceae</taxon>
        <taxon>Saccharomonospora</taxon>
    </lineage>
</organism>
<dbReference type="Proteomes" id="UP000004926">
    <property type="component" value="Chromosome"/>
</dbReference>
<evidence type="ECO:0000313" key="2">
    <source>
        <dbReference type="Proteomes" id="UP000004926"/>
    </source>
</evidence>
<proteinExistence type="predicted"/>
<dbReference type="HOGENOM" id="CLU_2627935_0_0_11"/>